<dbReference type="GO" id="GO:0046872">
    <property type="term" value="F:metal ion binding"/>
    <property type="evidence" value="ECO:0007669"/>
    <property type="project" value="UniProtKB-KW"/>
</dbReference>
<evidence type="ECO:0000256" key="6">
    <source>
        <dbReference type="ARBA" id="ARBA00022777"/>
    </source>
</evidence>
<reference evidence="13 14" key="1">
    <citation type="submission" date="2017-04" db="EMBL/GenBank/DDBJ databases">
        <authorList>
            <person name="Lin X.B."/>
            <person name="Stothard P."/>
            <person name="Tasseva G."/>
            <person name="Walter J."/>
        </authorList>
    </citation>
    <scope>NUCLEOTIDE SEQUENCE [LARGE SCALE GENOMIC DNA]</scope>
    <source>
        <strain evidence="13 14">117c</strain>
    </source>
</reference>
<evidence type="ECO:0000256" key="9">
    <source>
        <dbReference type="ARBA" id="ARBA00022842"/>
    </source>
</evidence>
<dbReference type="PANTHER" id="PTHR42742">
    <property type="entry name" value="TRANSCRIPTIONAL REPRESSOR MPRA"/>
    <property type="match status" value="1"/>
</dbReference>
<name>A0A9X6NXL4_LACJH</name>
<evidence type="ECO:0000256" key="2">
    <source>
        <dbReference type="ARBA" id="ARBA00006479"/>
    </source>
</evidence>
<keyword evidence="6" id="KW-0418">Kinase</keyword>
<evidence type="ECO:0000256" key="10">
    <source>
        <dbReference type="ARBA" id="ARBA00023277"/>
    </source>
</evidence>
<evidence type="ECO:0000256" key="5">
    <source>
        <dbReference type="ARBA" id="ARBA00022741"/>
    </source>
</evidence>
<comment type="caution">
    <text evidence="13">The sequence shown here is derived from an EMBL/GenBank/DDBJ whole genome shotgun (WGS) entry which is preliminary data.</text>
</comment>
<dbReference type="EC" id="2.7.1.4" evidence="11"/>
<evidence type="ECO:0000313" key="13">
    <source>
        <dbReference type="EMBL" id="OYS11035.1"/>
    </source>
</evidence>
<evidence type="ECO:0000256" key="11">
    <source>
        <dbReference type="ARBA" id="ARBA00038887"/>
    </source>
</evidence>
<keyword evidence="4" id="KW-0479">Metal-binding</keyword>
<dbReference type="AlphaFoldDB" id="A0A9X6NXL4"/>
<dbReference type="Gene3D" id="3.30.420.40">
    <property type="match status" value="2"/>
</dbReference>
<evidence type="ECO:0000313" key="14">
    <source>
        <dbReference type="Proteomes" id="UP000215693"/>
    </source>
</evidence>
<dbReference type="RefSeq" id="WP_094497954.1">
    <property type="nucleotide sequence ID" value="NZ_NGOD01000065.1"/>
</dbReference>
<keyword evidence="3" id="KW-0808">Transferase</keyword>
<dbReference type="InterPro" id="IPR051804">
    <property type="entry name" value="Carb_Metab_Reg_Kinase/Isom"/>
</dbReference>
<evidence type="ECO:0000256" key="7">
    <source>
        <dbReference type="ARBA" id="ARBA00022833"/>
    </source>
</evidence>
<proteinExistence type="inferred from homology"/>
<comment type="catalytic activity">
    <reaction evidence="12">
        <text>D-fructose + ATP = D-fructose 6-phosphate + ADP + H(+)</text>
        <dbReference type="Rhea" id="RHEA:16125"/>
        <dbReference type="ChEBI" id="CHEBI:15378"/>
        <dbReference type="ChEBI" id="CHEBI:30616"/>
        <dbReference type="ChEBI" id="CHEBI:37721"/>
        <dbReference type="ChEBI" id="CHEBI:61527"/>
        <dbReference type="ChEBI" id="CHEBI:456216"/>
        <dbReference type="EC" id="2.7.1.4"/>
    </reaction>
</comment>
<organism evidence="13 14">
    <name type="scientific">Lactobacillus johnsonii</name>
    <dbReference type="NCBI Taxonomy" id="33959"/>
    <lineage>
        <taxon>Bacteria</taxon>
        <taxon>Bacillati</taxon>
        <taxon>Bacillota</taxon>
        <taxon>Bacilli</taxon>
        <taxon>Lactobacillales</taxon>
        <taxon>Lactobacillaceae</taxon>
        <taxon>Lactobacillus</taxon>
    </lineage>
</organism>
<sequence>MVENKYVGSIEAGGTKFILAVQDTETGKIVAKKRIPTTDAKETLAKSIEFFKEHPVAALGIGTFGPIDINPNSRTFGYILDTPKRGWSGTNVKGTFEKELGIPVVMTTDVNASCYGEYIARGKDDSKTYFYVTIGTGVGAGAVQAGKFIGLNNHPEMGHMLVTPYPGDNYTGKCPFHGNKCVEGMAAGPSLEGRTGIPGEKLPRDHKVFTYVSYYVAQLLFNAYMTMRPDVMVVGGSVLNDQDLVQVRGFFREFNNNYVATPDVDELIVRPAVEDNGSATLGDFELAKEALKNGCLSNPVDE</sequence>
<evidence type="ECO:0000256" key="12">
    <source>
        <dbReference type="ARBA" id="ARBA00048451"/>
    </source>
</evidence>
<dbReference type="CDD" id="cd24067">
    <property type="entry name" value="ASKHA_NBD_ROK_BsFRK-like"/>
    <property type="match status" value="1"/>
</dbReference>
<keyword evidence="9" id="KW-0460">Magnesium</keyword>
<protein>
    <recommendedName>
        <fullName evidence="11">fructokinase</fullName>
        <ecNumber evidence="11">2.7.1.4</ecNumber>
    </recommendedName>
</protein>
<dbReference type="FunFam" id="3.30.420.40:FF:000153">
    <property type="entry name" value="Putative fructokinase"/>
    <property type="match status" value="1"/>
</dbReference>
<reference evidence="13 14" key="2">
    <citation type="submission" date="2017-09" db="EMBL/GenBank/DDBJ databases">
        <title>Tripartite evolution among Lactobacillus johnsonii, Lactobacillus taiwanensis, Lactobacillus reuteri and their rodent host.</title>
        <authorList>
            <person name="Wang T."/>
            <person name="Knowles S."/>
            <person name="Cheng C."/>
        </authorList>
    </citation>
    <scope>NUCLEOTIDE SEQUENCE [LARGE SCALE GENOMIC DNA]</scope>
    <source>
        <strain evidence="13 14">117c</strain>
    </source>
</reference>
<dbReference type="Pfam" id="PF00480">
    <property type="entry name" value="ROK"/>
    <property type="match status" value="1"/>
</dbReference>
<dbReference type="GO" id="GO:0005524">
    <property type="term" value="F:ATP binding"/>
    <property type="evidence" value="ECO:0007669"/>
    <property type="project" value="UniProtKB-KW"/>
</dbReference>
<keyword evidence="8" id="KW-0067">ATP-binding</keyword>
<dbReference type="SUPFAM" id="SSF53067">
    <property type="entry name" value="Actin-like ATPase domain"/>
    <property type="match status" value="1"/>
</dbReference>
<keyword evidence="5" id="KW-0547">Nucleotide-binding</keyword>
<keyword evidence="10" id="KW-0119">Carbohydrate metabolism</keyword>
<comment type="cofactor">
    <cofactor evidence="1">
        <name>Mg(2+)</name>
        <dbReference type="ChEBI" id="CHEBI:18420"/>
    </cofactor>
</comment>
<keyword evidence="7" id="KW-0862">Zinc</keyword>
<dbReference type="Proteomes" id="UP000215693">
    <property type="component" value="Unassembled WGS sequence"/>
</dbReference>
<evidence type="ECO:0000256" key="4">
    <source>
        <dbReference type="ARBA" id="ARBA00022723"/>
    </source>
</evidence>
<dbReference type="EMBL" id="NGOH01000099">
    <property type="protein sequence ID" value="OYS11035.1"/>
    <property type="molecule type" value="Genomic_DNA"/>
</dbReference>
<dbReference type="InterPro" id="IPR000600">
    <property type="entry name" value="ROK"/>
</dbReference>
<dbReference type="InterPro" id="IPR043129">
    <property type="entry name" value="ATPase_NBD"/>
</dbReference>
<keyword evidence="13" id="KW-0032">Aminotransferase</keyword>
<accession>A0A9X6NXL4</accession>
<evidence type="ECO:0000256" key="3">
    <source>
        <dbReference type="ARBA" id="ARBA00022679"/>
    </source>
</evidence>
<dbReference type="GO" id="GO:0008483">
    <property type="term" value="F:transaminase activity"/>
    <property type="evidence" value="ECO:0007669"/>
    <property type="project" value="UniProtKB-KW"/>
</dbReference>
<gene>
    <name evidence="13" type="ORF">CBF50_08290</name>
</gene>
<dbReference type="PANTHER" id="PTHR42742:SF3">
    <property type="entry name" value="FRUCTOKINASE"/>
    <property type="match status" value="1"/>
</dbReference>
<evidence type="ECO:0000256" key="1">
    <source>
        <dbReference type="ARBA" id="ARBA00001946"/>
    </source>
</evidence>
<dbReference type="GO" id="GO:0008865">
    <property type="term" value="F:fructokinase activity"/>
    <property type="evidence" value="ECO:0007669"/>
    <property type="project" value="UniProtKB-EC"/>
</dbReference>
<evidence type="ECO:0000256" key="8">
    <source>
        <dbReference type="ARBA" id="ARBA00022840"/>
    </source>
</evidence>
<comment type="similarity">
    <text evidence="2">Belongs to the ROK (NagC/XylR) family.</text>
</comment>